<feature type="region of interest" description="Disordered" evidence="1">
    <location>
        <begin position="501"/>
        <end position="560"/>
    </location>
</feature>
<feature type="region of interest" description="Disordered" evidence="1">
    <location>
        <begin position="248"/>
        <end position="284"/>
    </location>
</feature>
<feature type="domain" description="CBM21" evidence="3">
    <location>
        <begin position="88"/>
        <end position="198"/>
    </location>
</feature>
<proteinExistence type="predicted"/>
<feature type="region of interest" description="Disordered" evidence="1">
    <location>
        <begin position="855"/>
        <end position="943"/>
    </location>
</feature>
<gene>
    <name evidence="4" type="primary">ppp1r3aa</name>
</gene>
<reference evidence="4" key="2">
    <citation type="submission" date="2025-08" db="UniProtKB">
        <authorList>
            <consortium name="Ensembl"/>
        </authorList>
    </citation>
    <scope>IDENTIFICATION</scope>
</reference>
<dbReference type="PANTHER" id="PTHR12307">
    <property type="entry name" value="PROTEIN PHOSPHATASE 1 REGULATORY SUBUNIT"/>
    <property type="match status" value="1"/>
</dbReference>
<feature type="compositionally biased region" description="Basic and acidic residues" evidence="1">
    <location>
        <begin position="1122"/>
        <end position="1139"/>
    </location>
</feature>
<dbReference type="GO" id="GO:0000164">
    <property type="term" value="C:protein phosphatase type 1 complex"/>
    <property type="evidence" value="ECO:0007669"/>
    <property type="project" value="TreeGrafter"/>
</dbReference>
<feature type="compositionally biased region" description="Basic and acidic residues" evidence="1">
    <location>
        <begin position="719"/>
        <end position="731"/>
    </location>
</feature>
<accession>A0A672JBI6</accession>
<feature type="compositionally biased region" description="Polar residues" evidence="1">
    <location>
        <begin position="518"/>
        <end position="538"/>
    </location>
</feature>
<feature type="region of interest" description="Disordered" evidence="1">
    <location>
        <begin position="710"/>
        <end position="741"/>
    </location>
</feature>
<feature type="transmembrane region" description="Helical" evidence="2">
    <location>
        <begin position="1171"/>
        <end position="1197"/>
    </location>
</feature>
<feature type="region of interest" description="Disordered" evidence="1">
    <location>
        <begin position="1059"/>
        <end position="1079"/>
    </location>
</feature>
<feature type="compositionally biased region" description="Polar residues" evidence="1">
    <location>
        <begin position="312"/>
        <end position="322"/>
    </location>
</feature>
<feature type="region of interest" description="Disordered" evidence="1">
    <location>
        <begin position="1"/>
        <end position="26"/>
    </location>
</feature>
<protein>
    <recommendedName>
        <fullName evidence="3">CBM21 domain-containing protein</fullName>
    </recommendedName>
</protein>
<dbReference type="CDD" id="cd22255">
    <property type="entry name" value="PBD_PPP1R3A"/>
    <property type="match status" value="1"/>
</dbReference>
<keyword evidence="5" id="KW-1185">Reference proteome</keyword>
<dbReference type="PROSITE" id="PS51159">
    <property type="entry name" value="CBM21"/>
    <property type="match status" value="1"/>
</dbReference>
<dbReference type="AlphaFoldDB" id="A0A672JBI6"/>
<feature type="region of interest" description="Disordered" evidence="1">
    <location>
        <begin position="761"/>
        <end position="790"/>
    </location>
</feature>
<reference evidence="4" key="1">
    <citation type="submission" date="2019-06" db="EMBL/GenBank/DDBJ databases">
        <authorList>
            <consortium name="Wellcome Sanger Institute Data Sharing"/>
        </authorList>
    </citation>
    <scope>NUCLEOTIDE SEQUENCE [LARGE SCALE GENOMIC DNA]</scope>
</reference>
<evidence type="ECO:0000313" key="5">
    <source>
        <dbReference type="Proteomes" id="UP000472267"/>
    </source>
</evidence>
<feature type="compositionally biased region" description="Basic and acidic residues" evidence="1">
    <location>
        <begin position="550"/>
        <end position="560"/>
    </location>
</feature>
<evidence type="ECO:0000313" key="4">
    <source>
        <dbReference type="Ensembl" id="ENSSFAP00005050614.1"/>
    </source>
</evidence>
<feature type="region of interest" description="Disordered" evidence="1">
    <location>
        <begin position="303"/>
        <end position="341"/>
    </location>
</feature>
<feature type="region of interest" description="Disordered" evidence="1">
    <location>
        <begin position="1094"/>
        <end position="1139"/>
    </location>
</feature>
<dbReference type="GO" id="GO:2001069">
    <property type="term" value="F:glycogen binding"/>
    <property type="evidence" value="ECO:0007669"/>
    <property type="project" value="TreeGrafter"/>
</dbReference>
<feature type="compositionally biased region" description="Basic and acidic residues" evidence="1">
    <location>
        <begin position="855"/>
        <end position="916"/>
    </location>
</feature>
<name>A0A672JBI6_SALFA</name>
<dbReference type="GO" id="GO:0005979">
    <property type="term" value="P:regulation of glycogen biosynthetic process"/>
    <property type="evidence" value="ECO:0007669"/>
    <property type="project" value="TreeGrafter"/>
</dbReference>
<feature type="compositionally biased region" description="Basic and acidic residues" evidence="1">
    <location>
        <begin position="501"/>
        <end position="517"/>
    </location>
</feature>
<dbReference type="Ensembl" id="ENSSFAT00005052254.1">
    <property type="protein sequence ID" value="ENSSFAP00005050614.1"/>
    <property type="gene ID" value="ENSSFAG00005024409.1"/>
</dbReference>
<dbReference type="Gene3D" id="2.60.40.2440">
    <property type="entry name" value="Carbohydrate binding type-21 domain"/>
    <property type="match status" value="1"/>
</dbReference>
<evidence type="ECO:0000256" key="2">
    <source>
        <dbReference type="SAM" id="Phobius"/>
    </source>
</evidence>
<dbReference type="PANTHER" id="PTHR12307:SF2">
    <property type="entry name" value="PROTEIN PHOSPHATASE 1 REGULATORY SUBUNIT 3A"/>
    <property type="match status" value="1"/>
</dbReference>
<keyword evidence="2" id="KW-0812">Transmembrane</keyword>
<reference evidence="4" key="3">
    <citation type="submission" date="2025-09" db="UniProtKB">
        <authorList>
            <consortium name="Ensembl"/>
        </authorList>
    </citation>
    <scope>IDENTIFICATION</scope>
</reference>
<dbReference type="InterPro" id="IPR050782">
    <property type="entry name" value="PP1_regulatory_subunit_3"/>
</dbReference>
<dbReference type="GO" id="GO:0008157">
    <property type="term" value="F:protein phosphatase 1 binding"/>
    <property type="evidence" value="ECO:0007669"/>
    <property type="project" value="TreeGrafter"/>
</dbReference>
<evidence type="ECO:0000259" key="3">
    <source>
        <dbReference type="PROSITE" id="PS51159"/>
    </source>
</evidence>
<sequence length="1234" mass="137620">MEASTPAGSGTDEETDEDSEPEPPPVVRRKVSFADAFGLNLVSVKEFDHVEVAESEASRSDGRDVIPVVEDFYMSCLFTVPSSSEELEDRLQAQMVELESIELLPGTTTIRGIVRVVNLCFSKCVYVRLTLDHWKSHFDLLAEYVPGSSDRKTDRFTFRYTMVPPFERDGARVEFCLRYETSVGTFWANNKQMNYVLFCHQRAHMKEPQLQEEISIHKGKRSCLKANRNGSASEMTWETILSEKYAGGGTHKPGKGGRKTVSSAGVPSLLHRKEDKSLVESVKSRHKATRLAHVQDYLSQRRLQAPAASPHVSGNGQKSSQPLPLPWGGPASFLDKCQTAPPNESPQVLTYHQIPLLTLDWNNDKPQQWGAADVDDIWTGKAQMTLSKASEENTPSVLFHNGADDSADRETSVCDVWQTFLNGPSCEDHSAIPESEWLQTATSMSPSNDKEPHTKYAASSQDFPEFREETPTALHGHTSAACQRLSDSCETLLANLALNAEDHRPDDPSVSGPRHDNTATQAASQRSQTNSETDTPQEFSLEGPTPVSEHSVDCSAECHAEPEREGIIGGAEGIGGDEPFTSHIADLVTSSGESQTTDMTAMPESQNASAVDRISQGARLHGGLSSSGKGEATGTAHNAVDDTLAFRETIRQGTKDGASSVVSTSRQGVEEGVVTNSEENKVRKEEETFKAQGEREISLRYADEAHCEECGLSPNTENPLKENERNEHEIRSAQSNTGGFEPYQICEKNLNENYFKATKVNEHESSNIQDIEETEEETSDSTTRKQEESLMSGDVEMIQAIDQEINPSVQIIPTMLSWEMRNVSQKADNACRHYPTDEPKPLEVIDPGWTRAQEEMRGQKEDVGREINLEDFTAKSAERKDTSTEHQPEKPDRTDKDKSRRDERVSIGKLKTDAMRELMGNVEGSRGKRKNAPAELKEQELSAEVESSPLVEYKRLSGGTKDTITAENTTSLEVIGQGLEEMFIERFAEDLIWGIMEEVFSLELPSLNRDVNVDRMSCRPTDTTPNCHLFVGKDDDDTFDSGVFSLVEFLQESNVSLCQDPEQKMRSPGIESSHEGGSQSLTAAGQTHVLSKLQSDFNSSDDPSQNLTSASAPHSWQVLKNQENDPQTRERSLPRQEAGRQTDVNLKETFSSSVHQSHWSSSPEKIRESSWWMILYIISHITRLLICILLVGGFFVVVFLYDFPAFFGLYIFSLCWWFYKWRRYRVTTKQRMVG</sequence>
<feature type="compositionally biased region" description="Polar residues" evidence="1">
    <location>
        <begin position="1094"/>
        <end position="1121"/>
    </location>
</feature>
<dbReference type="Pfam" id="PF03370">
    <property type="entry name" value="CBM_21"/>
    <property type="match status" value="1"/>
</dbReference>
<feature type="compositionally biased region" description="Acidic residues" evidence="1">
    <location>
        <begin position="11"/>
        <end position="21"/>
    </location>
</feature>
<dbReference type="InterPro" id="IPR005036">
    <property type="entry name" value="CBM21_dom"/>
</dbReference>
<organism evidence="4 5">
    <name type="scientific">Salarias fasciatus</name>
    <name type="common">Jewelled blenny</name>
    <name type="synonym">Blennius fasciatus</name>
    <dbReference type="NCBI Taxonomy" id="181472"/>
    <lineage>
        <taxon>Eukaryota</taxon>
        <taxon>Metazoa</taxon>
        <taxon>Chordata</taxon>
        <taxon>Craniata</taxon>
        <taxon>Vertebrata</taxon>
        <taxon>Euteleostomi</taxon>
        <taxon>Actinopterygii</taxon>
        <taxon>Neopterygii</taxon>
        <taxon>Teleostei</taxon>
        <taxon>Neoteleostei</taxon>
        <taxon>Acanthomorphata</taxon>
        <taxon>Ovalentaria</taxon>
        <taxon>Blenniimorphae</taxon>
        <taxon>Blenniiformes</taxon>
        <taxon>Blennioidei</taxon>
        <taxon>Blenniidae</taxon>
        <taxon>Salariinae</taxon>
        <taxon>Salarias</taxon>
    </lineage>
</organism>
<feature type="compositionally biased region" description="Acidic residues" evidence="1">
    <location>
        <begin position="770"/>
        <end position="779"/>
    </location>
</feature>
<dbReference type="Proteomes" id="UP000472267">
    <property type="component" value="Chromosome 17"/>
</dbReference>
<feature type="region of interest" description="Disordered" evidence="1">
    <location>
        <begin position="440"/>
        <end position="465"/>
    </location>
</feature>
<keyword evidence="2" id="KW-0472">Membrane</keyword>
<dbReference type="InParanoid" id="A0A672JBI6"/>
<keyword evidence="2" id="KW-1133">Transmembrane helix</keyword>
<dbReference type="InterPro" id="IPR038175">
    <property type="entry name" value="CBM21_dom_sf"/>
</dbReference>
<evidence type="ECO:0000256" key="1">
    <source>
        <dbReference type="SAM" id="MobiDB-lite"/>
    </source>
</evidence>